<reference evidence="2" key="1">
    <citation type="journal article" date="2019" name="Int. J. Syst. Evol. Microbiol.">
        <title>The Global Catalogue of Microorganisms (GCM) 10K type strain sequencing project: providing services to taxonomists for standard genome sequencing and annotation.</title>
        <authorList>
            <consortium name="The Broad Institute Genomics Platform"/>
            <consortium name="The Broad Institute Genome Sequencing Center for Infectious Disease"/>
            <person name="Wu L."/>
            <person name="Ma J."/>
        </authorList>
    </citation>
    <scope>NUCLEOTIDE SEQUENCE [LARGE SCALE GENOMIC DNA]</scope>
    <source>
        <strain evidence="2">JCM 17021</strain>
    </source>
</reference>
<organism evidence="1 2">
    <name type="scientific">Leifsonia kafniensis</name>
    <dbReference type="NCBI Taxonomy" id="475957"/>
    <lineage>
        <taxon>Bacteria</taxon>
        <taxon>Bacillati</taxon>
        <taxon>Actinomycetota</taxon>
        <taxon>Actinomycetes</taxon>
        <taxon>Micrococcales</taxon>
        <taxon>Microbacteriaceae</taxon>
        <taxon>Leifsonia</taxon>
    </lineage>
</organism>
<sequence>MAAKQPAMSPSDLPVAEVLNRATGPRRTEADELLAMFGEISGEQPVVWAGRIIGFGTFEYRYESGHGGRSPLLAFAPGPTKHTIYLPENFSERWPDLMAKLGNYRASKVCLYLTRLTGVDRSALRTLLEHSLSEARSQAV</sequence>
<dbReference type="Proteomes" id="UP001501803">
    <property type="component" value="Unassembled WGS sequence"/>
</dbReference>
<comment type="caution">
    <text evidence="1">The sequence shown here is derived from an EMBL/GenBank/DDBJ whole genome shotgun (WGS) entry which is preliminary data.</text>
</comment>
<keyword evidence="2" id="KW-1185">Reference proteome</keyword>
<protein>
    <recommendedName>
        <fullName evidence="3">DUF1801 domain-containing protein</fullName>
    </recommendedName>
</protein>
<evidence type="ECO:0000313" key="2">
    <source>
        <dbReference type="Proteomes" id="UP001501803"/>
    </source>
</evidence>
<evidence type="ECO:0008006" key="3">
    <source>
        <dbReference type="Google" id="ProtNLM"/>
    </source>
</evidence>
<gene>
    <name evidence="1" type="ORF">GCM10022381_02360</name>
</gene>
<dbReference type="RefSeq" id="WP_345061465.1">
    <property type="nucleotide sequence ID" value="NZ_BAABCN010000002.1"/>
</dbReference>
<proteinExistence type="predicted"/>
<evidence type="ECO:0000313" key="1">
    <source>
        <dbReference type="EMBL" id="GAA3861572.1"/>
    </source>
</evidence>
<name>A0ABP7K0N1_9MICO</name>
<accession>A0ABP7K0N1</accession>
<dbReference type="EMBL" id="BAABCN010000002">
    <property type="protein sequence ID" value="GAA3861572.1"/>
    <property type="molecule type" value="Genomic_DNA"/>
</dbReference>